<comment type="subcellular location">
    <subcellularLocation>
        <location evidence="1">Membrane</location>
        <topology evidence="1">Multi-pass membrane protein</topology>
    </subcellularLocation>
</comment>
<evidence type="ECO:0000313" key="6">
    <source>
        <dbReference type="EMBL" id="SEL82746.1"/>
    </source>
</evidence>
<keyword evidence="2 5" id="KW-0812">Transmembrane</keyword>
<organism evidence="6 7">
    <name type="scientific">Rhodococcus maanshanensis</name>
    <dbReference type="NCBI Taxonomy" id="183556"/>
    <lineage>
        <taxon>Bacteria</taxon>
        <taxon>Bacillati</taxon>
        <taxon>Actinomycetota</taxon>
        <taxon>Actinomycetes</taxon>
        <taxon>Mycobacteriales</taxon>
        <taxon>Nocardiaceae</taxon>
        <taxon>Rhodococcus</taxon>
    </lineage>
</organism>
<name>A0A1H7TEM9_9NOCA</name>
<evidence type="ECO:0000256" key="2">
    <source>
        <dbReference type="ARBA" id="ARBA00022692"/>
    </source>
</evidence>
<evidence type="ECO:0000256" key="5">
    <source>
        <dbReference type="SAM" id="Phobius"/>
    </source>
</evidence>
<dbReference type="Proteomes" id="UP000198677">
    <property type="component" value="Unassembled WGS sequence"/>
</dbReference>
<feature type="transmembrane region" description="Helical" evidence="5">
    <location>
        <begin position="21"/>
        <end position="42"/>
    </location>
</feature>
<reference evidence="7" key="1">
    <citation type="submission" date="2016-10" db="EMBL/GenBank/DDBJ databases">
        <authorList>
            <person name="Varghese N."/>
            <person name="Submissions S."/>
        </authorList>
    </citation>
    <scope>NUCLEOTIDE SEQUENCE [LARGE SCALE GENOMIC DNA]</scope>
    <source>
        <strain evidence="7">DSM 44675</strain>
    </source>
</reference>
<gene>
    <name evidence="6" type="ORF">SAMN05444583_11594</name>
</gene>
<dbReference type="PANTHER" id="PTHR43077:SF10">
    <property type="entry name" value="TRANSPORT PERMEASE PROTEIN"/>
    <property type="match status" value="1"/>
</dbReference>
<feature type="transmembrane region" description="Helical" evidence="5">
    <location>
        <begin position="425"/>
        <end position="444"/>
    </location>
</feature>
<dbReference type="AlphaFoldDB" id="A0A1H7TEM9"/>
<proteinExistence type="predicted"/>
<keyword evidence="7" id="KW-1185">Reference proteome</keyword>
<evidence type="ECO:0000256" key="4">
    <source>
        <dbReference type="ARBA" id="ARBA00023136"/>
    </source>
</evidence>
<evidence type="ECO:0000256" key="3">
    <source>
        <dbReference type="ARBA" id="ARBA00022989"/>
    </source>
</evidence>
<protein>
    <submittedName>
        <fullName evidence="6">Putative membrane protein</fullName>
    </submittedName>
</protein>
<accession>A0A1H7TEM9</accession>
<dbReference type="GO" id="GO:0016020">
    <property type="term" value="C:membrane"/>
    <property type="evidence" value="ECO:0007669"/>
    <property type="project" value="UniProtKB-SubCell"/>
</dbReference>
<dbReference type="InterPro" id="IPR051328">
    <property type="entry name" value="T7SS_ABC-Transporter"/>
</dbReference>
<evidence type="ECO:0000313" key="7">
    <source>
        <dbReference type="Proteomes" id="UP000198677"/>
    </source>
</evidence>
<evidence type="ECO:0000256" key="1">
    <source>
        <dbReference type="ARBA" id="ARBA00004141"/>
    </source>
</evidence>
<keyword evidence="3 5" id="KW-1133">Transmembrane helix</keyword>
<dbReference type="PANTHER" id="PTHR43077">
    <property type="entry name" value="TRANSPORT PERMEASE YVFS-RELATED"/>
    <property type="match status" value="1"/>
</dbReference>
<sequence>MPEIARTLRPMVAAHASSRRGPWVIAAVTALLAAVVGVYFLLAPEGESTRTVAIVNEDAGAVVDGKPMNAGDQVVAALQESGDFEWATVSADEGSADAYLASVTIPADFSDAVNSLSTNAPRQAELAVHYNGDGSPADTESMSALMATVSDQTGAQGIKDVLAGIASARAQLQQTLLPSQLLTAATTAADKQVQELLGQADQVLPLLATANDGANQLVDVAGQVSSMVDGAVGPATEVSGRLTELGVTLGDVTRSTEQLQGGLDAAAAALRATGLQPEMVRTLEQTKTDLALVSGQLTAITGLLSADAGPDTDLGGALRSGLGQLQDVSAQLTDAGNQLQAGIGPIAEQAPALLGTTKDQILTGVSQLKSVSTQIGEQLTKGVNAIPARNAAQQDRISTVLSAPVAVVQTGGSDGGVELFTARNLAILFAATTAALAGALVWSLRRRPSGPTG</sequence>
<keyword evidence="4 5" id="KW-0472">Membrane</keyword>
<dbReference type="EMBL" id="FOAW01000015">
    <property type="protein sequence ID" value="SEL82746.1"/>
    <property type="molecule type" value="Genomic_DNA"/>
</dbReference>